<feature type="compositionally biased region" description="Polar residues" evidence="1">
    <location>
        <begin position="183"/>
        <end position="196"/>
    </location>
</feature>
<name>A0ABD3P1R1_9STRA</name>
<feature type="region of interest" description="Disordered" evidence="1">
    <location>
        <begin position="226"/>
        <end position="250"/>
    </location>
</feature>
<evidence type="ECO:0000313" key="3">
    <source>
        <dbReference type="Proteomes" id="UP001516023"/>
    </source>
</evidence>
<gene>
    <name evidence="2" type="ORF">HJC23_013820</name>
</gene>
<comment type="caution">
    <text evidence="2">The sequence shown here is derived from an EMBL/GenBank/DDBJ whole genome shotgun (WGS) entry which is preliminary data.</text>
</comment>
<organism evidence="2 3">
    <name type="scientific">Cyclotella cryptica</name>
    <dbReference type="NCBI Taxonomy" id="29204"/>
    <lineage>
        <taxon>Eukaryota</taxon>
        <taxon>Sar</taxon>
        <taxon>Stramenopiles</taxon>
        <taxon>Ochrophyta</taxon>
        <taxon>Bacillariophyta</taxon>
        <taxon>Coscinodiscophyceae</taxon>
        <taxon>Thalassiosirophycidae</taxon>
        <taxon>Stephanodiscales</taxon>
        <taxon>Stephanodiscaceae</taxon>
        <taxon>Cyclotella</taxon>
    </lineage>
</organism>
<proteinExistence type="predicted"/>
<dbReference type="EMBL" id="JABMIG020000300">
    <property type="protein sequence ID" value="KAL3781992.1"/>
    <property type="molecule type" value="Genomic_DNA"/>
</dbReference>
<feature type="region of interest" description="Disordered" evidence="1">
    <location>
        <begin position="178"/>
        <end position="197"/>
    </location>
</feature>
<accession>A0ABD3P1R1</accession>
<evidence type="ECO:0000256" key="1">
    <source>
        <dbReference type="SAM" id="MobiDB-lite"/>
    </source>
</evidence>
<evidence type="ECO:0000313" key="2">
    <source>
        <dbReference type="EMBL" id="KAL3781992.1"/>
    </source>
</evidence>
<reference evidence="2 3" key="1">
    <citation type="journal article" date="2020" name="G3 (Bethesda)">
        <title>Improved Reference Genome for Cyclotella cryptica CCMP332, a Model for Cell Wall Morphogenesis, Salinity Adaptation, and Lipid Production in Diatoms (Bacillariophyta).</title>
        <authorList>
            <person name="Roberts W.R."/>
            <person name="Downey K.M."/>
            <person name="Ruck E.C."/>
            <person name="Traller J.C."/>
            <person name="Alverson A.J."/>
        </authorList>
    </citation>
    <scope>NUCLEOTIDE SEQUENCE [LARGE SCALE GENOMIC DNA]</scope>
    <source>
        <strain evidence="2 3">CCMP332</strain>
    </source>
</reference>
<dbReference type="Proteomes" id="UP001516023">
    <property type="component" value="Unassembled WGS sequence"/>
</dbReference>
<sequence length="250" mass="27189">MAPCTSSSLPPNTANEPRQATRRMTINMSFSLGSDDAVEDELEDLLSQLYGAAAETEDIDEDEREVITSVDYLLGIKDSLTLVKCSPVGTTLSVNYDVESDEAGGHGAATSNNTTFYEEILVETKTEPDASENCHRATRRMSINMATKRVSISMTHHSAEGLDSELQGILQQLYEAPDGQGEGQATDSTNETSTEATGYDVGEFGIRRDSLSLVKCRPYRRLSVAPQFADVPEEEDSAGNVMDDVVETKE</sequence>
<protein>
    <submittedName>
        <fullName evidence="2">Uncharacterized protein</fullName>
    </submittedName>
</protein>
<keyword evidence="3" id="KW-1185">Reference proteome</keyword>
<feature type="region of interest" description="Disordered" evidence="1">
    <location>
        <begin position="1"/>
        <end position="21"/>
    </location>
</feature>
<dbReference type="AlphaFoldDB" id="A0ABD3P1R1"/>